<protein>
    <submittedName>
        <fullName evidence="1">Uncharacterized protein</fullName>
    </submittedName>
</protein>
<name>A0A1M3L3S1_9BACT</name>
<dbReference type="AlphaFoldDB" id="A0A1M3L3S1"/>
<sequence>MPEPFFIPLDTMNCFLILIGAFCIPVLAACDGAVVAADGAIQPKASSYYEFTTYRTDAEGIRTGPFLDTVFVVIEAMQRYGKRGVLGLFKGRPEVDTIFLCYEANGDLAITTAELDHEWQIYPFASKSARSWTLSDTTYDDGSSYQVKKTRAHAGSENLILSGGEVLSCQIAKDIRTDMRRSSSGDIQRQTVLVEQFWYPRSTGYFSRFVTTETVADDAGRTTTTSTERTLTKYHVSK</sequence>
<evidence type="ECO:0000313" key="1">
    <source>
        <dbReference type="EMBL" id="OJX59965.1"/>
    </source>
</evidence>
<reference evidence="1 2" key="1">
    <citation type="submission" date="2016-09" db="EMBL/GenBank/DDBJ databases">
        <title>Genome-resolved meta-omics ties microbial dynamics to process performance in biotechnology for thiocyanate degradation.</title>
        <authorList>
            <person name="Kantor R.S."/>
            <person name="Huddy R.J."/>
            <person name="Iyer R."/>
            <person name="Thomas B.C."/>
            <person name="Brown C.T."/>
            <person name="Anantharaman K."/>
            <person name="Tringe S."/>
            <person name="Hettich R.L."/>
            <person name="Harrison S.T."/>
            <person name="Banfield J.F."/>
        </authorList>
    </citation>
    <scope>NUCLEOTIDE SEQUENCE [LARGE SCALE GENOMIC DNA]</scope>
    <source>
        <strain evidence="1">59-99</strain>
    </source>
</reference>
<dbReference type="EMBL" id="MKVH01000008">
    <property type="protein sequence ID" value="OJX59965.1"/>
    <property type="molecule type" value="Genomic_DNA"/>
</dbReference>
<gene>
    <name evidence="1" type="ORF">BGO89_08205</name>
</gene>
<organism evidence="1 2">
    <name type="scientific">Candidatus Kapaibacterium thiocyanatum</name>
    <dbReference type="NCBI Taxonomy" id="1895771"/>
    <lineage>
        <taxon>Bacteria</taxon>
        <taxon>Pseudomonadati</taxon>
        <taxon>Candidatus Kapaibacteriota</taxon>
        <taxon>Candidatus Kapaibacteriia</taxon>
        <taxon>Candidatus Kapaibacteriales</taxon>
        <taxon>Candidatus Kapaibacteriaceae</taxon>
        <taxon>Candidatus Kapaibacterium</taxon>
    </lineage>
</organism>
<dbReference type="STRING" id="1895771.BGO89_08205"/>
<dbReference type="Proteomes" id="UP000184233">
    <property type="component" value="Unassembled WGS sequence"/>
</dbReference>
<comment type="caution">
    <text evidence="1">The sequence shown here is derived from an EMBL/GenBank/DDBJ whole genome shotgun (WGS) entry which is preliminary data.</text>
</comment>
<evidence type="ECO:0000313" key="2">
    <source>
        <dbReference type="Proteomes" id="UP000184233"/>
    </source>
</evidence>
<accession>A0A1M3L3S1</accession>
<proteinExistence type="predicted"/>